<dbReference type="SUPFAM" id="SSF141452">
    <property type="entry name" value="Hcp1-like"/>
    <property type="match status" value="1"/>
</dbReference>
<dbReference type="Proteomes" id="UP000284853">
    <property type="component" value="Unassembled WGS sequence"/>
</dbReference>
<evidence type="ECO:0000313" key="2">
    <source>
        <dbReference type="Proteomes" id="UP000284853"/>
    </source>
</evidence>
<name>A0ABX9PQB9_9GAMM</name>
<dbReference type="InterPro" id="IPR052947">
    <property type="entry name" value="T6SS_Hcp1_domain"/>
</dbReference>
<dbReference type="Pfam" id="PF05638">
    <property type="entry name" value="T6SS_HCP"/>
    <property type="match status" value="1"/>
</dbReference>
<protein>
    <submittedName>
        <fullName evidence="1">Type VI secretion system tube protein Hcp</fullName>
    </submittedName>
</protein>
<comment type="caution">
    <text evidence="1">The sequence shown here is derived from an EMBL/GenBank/DDBJ whole genome shotgun (WGS) entry which is preliminary data.</text>
</comment>
<dbReference type="NCBIfam" id="TIGR03344">
    <property type="entry name" value="VI_effect_Hcp1"/>
    <property type="match status" value="1"/>
</dbReference>
<evidence type="ECO:0000313" key="1">
    <source>
        <dbReference type="EMBL" id="RKF66539.1"/>
    </source>
</evidence>
<reference evidence="1 2" key="1">
    <citation type="submission" date="2017-08" db="EMBL/GenBank/DDBJ databases">
        <title>Comparative genomics of bacteria isolated from necrotic lesions of AOD affected trees.</title>
        <authorList>
            <person name="Doonan J."/>
            <person name="Denman S."/>
            <person name="Mcdonald J.E."/>
        </authorList>
    </citation>
    <scope>NUCLEOTIDE SEQUENCE [LARGE SCALE GENOMIC DNA]</scope>
    <source>
        <strain evidence="1 2">CIP 105588</strain>
    </source>
</reference>
<dbReference type="RefSeq" id="WP_120163406.1">
    <property type="nucleotide sequence ID" value="NZ_NSDJ01000002.1"/>
</dbReference>
<dbReference type="PANTHER" id="PTHR34319:SF6">
    <property type="entry name" value="MAJOR EXPORTED PROTEIN"/>
    <property type="match status" value="1"/>
</dbReference>
<dbReference type="Gene3D" id="2.30.110.20">
    <property type="entry name" value="Hcp1-like"/>
    <property type="match status" value="1"/>
</dbReference>
<dbReference type="EMBL" id="NSDJ01000002">
    <property type="protein sequence ID" value="RKF66539.1"/>
    <property type="molecule type" value="Genomic_DNA"/>
</dbReference>
<dbReference type="PANTHER" id="PTHR34319">
    <property type="entry name" value="MAJOR EXPORTED PROTEIN"/>
    <property type="match status" value="1"/>
</dbReference>
<keyword evidence="2" id="KW-1185">Reference proteome</keyword>
<dbReference type="InterPro" id="IPR008514">
    <property type="entry name" value="T6SS_Hcp"/>
</dbReference>
<gene>
    <name evidence="1" type="ORF">CKQ54_24465</name>
</gene>
<sequence>MAIPAYLWLKDDGGALIKGSVDVKDRERSIEVTSFGHSLSIPTDNGTGKLTGTRIHGAMQIEKDFDSSSPYLYKAVATGQTLESAEFKWYRINDAGQEVEYFNMYLEGVKIVSVVPMMHDTKTVINVGHKEAVQLRYQKITWKYLDGNIQFSDAWNERVTG</sequence>
<dbReference type="InterPro" id="IPR036624">
    <property type="entry name" value="Hcp1-lik_sf"/>
</dbReference>
<dbReference type="GeneID" id="302711958"/>
<proteinExistence type="predicted"/>
<organism evidence="1 2">
    <name type="scientific">Rahnella variigena</name>
    <dbReference type="NCBI Taxonomy" id="574964"/>
    <lineage>
        <taxon>Bacteria</taxon>
        <taxon>Pseudomonadati</taxon>
        <taxon>Pseudomonadota</taxon>
        <taxon>Gammaproteobacteria</taxon>
        <taxon>Enterobacterales</taxon>
        <taxon>Yersiniaceae</taxon>
        <taxon>Rahnella</taxon>
    </lineage>
</organism>
<accession>A0ABX9PQB9</accession>